<feature type="region of interest" description="Disordered" evidence="1">
    <location>
        <begin position="1"/>
        <end position="25"/>
    </location>
</feature>
<dbReference type="Proteomes" id="UP000002624">
    <property type="component" value="Unassembled WGS sequence"/>
</dbReference>
<dbReference type="AlphaFoldDB" id="C6HFX8"/>
<evidence type="ECO:0000313" key="2">
    <source>
        <dbReference type="EMBL" id="EER40729.1"/>
    </source>
</evidence>
<evidence type="ECO:0000256" key="1">
    <source>
        <dbReference type="SAM" id="MobiDB-lite"/>
    </source>
</evidence>
<reference evidence="3" key="1">
    <citation type="submission" date="2009-05" db="EMBL/GenBank/DDBJ databases">
        <title>The genome sequence of Ajellomyces capsulatus strain H143.</title>
        <authorList>
            <person name="Champion M."/>
            <person name="Cuomo C.A."/>
            <person name="Ma L.-J."/>
            <person name="Henn M.R."/>
            <person name="Sil A."/>
            <person name="Goldman B."/>
            <person name="Young S.K."/>
            <person name="Kodira C.D."/>
            <person name="Zeng Q."/>
            <person name="Koehrsen M."/>
            <person name="Alvarado L."/>
            <person name="Berlin A.M."/>
            <person name="Borenstein D."/>
            <person name="Chen Z."/>
            <person name="Engels R."/>
            <person name="Freedman E."/>
            <person name="Gellesch M."/>
            <person name="Goldberg J."/>
            <person name="Griggs A."/>
            <person name="Gujja S."/>
            <person name="Heiman D.I."/>
            <person name="Hepburn T.A."/>
            <person name="Howarth C."/>
            <person name="Jen D."/>
            <person name="Larson L."/>
            <person name="Lewis B."/>
            <person name="Mehta T."/>
            <person name="Park D."/>
            <person name="Pearson M."/>
            <person name="Roberts A."/>
            <person name="Saif S."/>
            <person name="Shea T.D."/>
            <person name="Shenoy N."/>
            <person name="Sisk P."/>
            <person name="Stolte C."/>
            <person name="Sykes S."/>
            <person name="Walk T."/>
            <person name="White J."/>
            <person name="Yandava C."/>
            <person name="Klein B."/>
            <person name="McEwen J.G."/>
            <person name="Puccia R."/>
            <person name="Goldman G.H."/>
            <person name="Felipe M.S."/>
            <person name="Nino-Vega G."/>
            <person name="San-Blas G."/>
            <person name="Taylor J.W."/>
            <person name="Mendoza L."/>
            <person name="Galagan J.E."/>
            <person name="Nusbaum C."/>
            <person name="Birren B.W."/>
        </authorList>
    </citation>
    <scope>NUCLEOTIDE SEQUENCE [LARGE SCALE GENOMIC DNA]</scope>
    <source>
        <strain evidence="3">H143</strain>
    </source>
</reference>
<dbReference type="VEuPathDB" id="FungiDB:HCDG_05318"/>
<accession>C6HFX8</accession>
<name>C6HFX8_AJECH</name>
<dbReference type="EMBL" id="GG692425">
    <property type="protein sequence ID" value="EER40729.1"/>
    <property type="molecule type" value="Genomic_DNA"/>
</dbReference>
<gene>
    <name evidence="2" type="ORF">HCDG_05318</name>
</gene>
<dbReference type="OMA" id="YTHIEGT"/>
<dbReference type="HOGENOM" id="CLU_2170301_0_0_1"/>
<organism evidence="2 3">
    <name type="scientific">Ajellomyces capsulatus (strain H143)</name>
    <name type="common">Darling's disease fungus</name>
    <name type="synonym">Histoplasma capsulatum</name>
    <dbReference type="NCBI Taxonomy" id="544712"/>
    <lineage>
        <taxon>Eukaryota</taxon>
        <taxon>Fungi</taxon>
        <taxon>Dikarya</taxon>
        <taxon>Ascomycota</taxon>
        <taxon>Pezizomycotina</taxon>
        <taxon>Eurotiomycetes</taxon>
        <taxon>Eurotiomycetidae</taxon>
        <taxon>Onygenales</taxon>
        <taxon>Ajellomycetaceae</taxon>
        <taxon>Histoplasma</taxon>
    </lineage>
</organism>
<protein>
    <submittedName>
        <fullName evidence="2">Uncharacterized protein</fullName>
    </submittedName>
</protein>
<evidence type="ECO:0000313" key="3">
    <source>
        <dbReference type="Proteomes" id="UP000002624"/>
    </source>
</evidence>
<proteinExistence type="predicted"/>
<sequence>MGCRDAESQENLKASPFRWEKSGSPTAVGTLIGRPHLQWGTVPFDSYYKSRLSPRQGVATQPVHHQRTIQVFIYTIAEYTHIEGTHKNADADAAMLERMMSCNTTAKNLS</sequence>